<dbReference type="SUPFAM" id="SSF48208">
    <property type="entry name" value="Six-hairpin glycosidases"/>
    <property type="match status" value="1"/>
</dbReference>
<evidence type="ECO:0000313" key="5">
    <source>
        <dbReference type="Proteomes" id="UP000235122"/>
    </source>
</evidence>
<name>A0A2I1IN85_9ACTO</name>
<dbReference type="Proteomes" id="UP000235122">
    <property type="component" value="Unassembled WGS sequence"/>
</dbReference>
<dbReference type="STRING" id="33007.HMPREF3198_00274"/>
<comment type="caution">
    <text evidence="4">The sequence shown here is derived from an EMBL/GenBank/DDBJ whole genome shotgun (WGS) entry which is preliminary data.</text>
</comment>
<keyword evidence="5" id="KW-1185">Reference proteome</keyword>
<dbReference type="InterPro" id="IPR010819">
    <property type="entry name" value="AGE/CE"/>
</dbReference>
<dbReference type="GO" id="GO:0016853">
    <property type="term" value="F:isomerase activity"/>
    <property type="evidence" value="ECO:0007669"/>
    <property type="project" value="UniProtKB-KW"/>
</dbReference>
<reference evidence="4 5" key="1">
    <citation type="submission" date="2017-12" db="EMBL/GenBank/DDBJ databases">
        <title>Phylogenetic diversity of female urinary microbiome.</title>
        <authorList>
            <person name="Thomas-White K."/>
            <person name="Wolfe A.J."/>
        </authorList>
    </citation>
    <scope>NUCLEOTIDE SEQUENCE [LARGE SCALE GENOMIC DNA]</scope>
    <source>
        <strain evidence="4 5">UMB0402</strain>
    </source>
</reference>
<protein>
    <submittedName>
        <fullName evidence="4">N-acylglucosamine 2-epimerase</fullName>
    </submittedName>
</protein>
<gene>
    <name evidence="4" type="ORF">CYJ19_05700</name>
</gene>
<evidence type="ECO:0000256" key="1">
    <source>
        <dbReference type="ARBA" id="ARBA00008558"/>
    </source>
</evidence>
<dbReference type="InterPro" id="IPR008928">
    <property type="entry name" value="6-hairpin_glycosidase_sf"/>
</dbReference>
<feature type="region of interest" description="Disordered" evidence="3">
    <location>
        <begin position="410"/>
        <end position="430"/>
    </location>
</feature>
<dbReference type="Gene3D" id="1.50.10.10">
    <property type="match status" value="1"/>
</dbReference>
<proteinExistence type="inferred from homology"/>
<evidence type="ECO:0000256" key="2">
    <source>
        <dbReference type="ARBA" id="ARBA00023235"/>
    </source>
</evidence>
<dbReference type="EMBL" id="PKKO01000003">
    <property type="protein sequence ID" value="PKY72599.1"/>
    <property type="molecule type" value="Genomic_DNA"/>
</dbReference>
<organism evidence="4 5">
    <name type="scientific">Winkia neuii</name>
    <dbReference type="NCBI Taxonomy" id="33007"/>
    <lineage>
        <taxon>Bacteria</taxon>
        <taxon>Bacillati</taxon>
        <taxon>Actinomycetota</taxon>
        <taxon>Actinomycetes</taxon>
        <taxon>Actinomycetales</taxon>
        <taxon>Actinomycetaceae</taxon>
        <taxon>Winkia</taxon>
    </lineage>
</organism>
<dbReference type="PANTHER" id="PTHR15108">
    <property type="entry name" value="N-ACYLGLUCOSAMINE-2-EPIMERASE"/>
    <property type="match status" value="1"/>
</dbReference>
<dbReference type="AlphaFoldDB" id="A0A2I1IN85"/>
<evidence type="ECO:0000313" key="4">
    <source>
        <dbReference type="EMBL" id="PKY72599.1"/>
    </source>
</evidence>
<evidence type="ECO:0000256" key="3">
    <source>
        <dbReference type="SAM" id="MobiDB-lite"/>
    </source>
</evidence>
<keyword evidence="2" id="KW-0413">Isomerase</keyword>
<accession>A0A2I1IN85</accession>
<dbReference type="GO" id="GO:0005975">
    <property type="term" value="P:carbohydrate metabolic process"/>
    <property type="evidence" value="ECO:0007669"/>
    <property type="project" value="InterPro"/>
</dbReference>
<sequence>MRALLDFGRNAAVPAGFGQMDLDGNVDPADPLPLFITCRMVHVYSLGTLMGIPGCGPMVDHGIRSLSLAFYDHEHGGWFDQISPKLDAQGHGVNLAANKMAYSSAFVLLAAASAAVANRPGAQELLSKAMADQDQHWWDRHYQMVVDDRSLDFSSTSSYRGMNANMHTCEAYLACADVTAQTKWLDRALAILERMRVNAQGNGWRIPEHYSSDWQSQLGYNQDNPADQFRPYGCTPGHGMEFAKLLIAAGGALRRAGRKVPHWVGQSAQALFDRAGQDGWARNGKPGFVYTTDARGQVVIADRMHWVVCEAIGAAVALRRAELDGEGEPDLGKVEHYEHCYGTWMEYAAQYVIASPGKWNHQLDQNNQLATSIWPGRPDIYHAVQALLAGRVPVSPAFAQAIDQGLLDRPESLGKQVPGRTQGNVGAGAW</sequence>
<comment type="similarity">
    <text evidence="1">Belongs to the N-acylglucosamine 2-epimerase family.</text>
</comment>
<dbReference type="Pfam" id="PF07221">
    <property type="entry name" value="GlcNAc_2-epim"/>
    <property type="match status" value="1"/>
</dbReference>
<dbReference type="InterPro" id="IPR012341">
    <property type="entry name" value="6hp_glycosidase-like_sf"/>
</dbReference>